<evidence type="ECO:0000313" key="3">
    <source>
        <dbReference type="EMBL" id="CAL6109885.1"/>
    </source>
</evidence>
<feature type="transmembrane region" description="Helical" evidence="1">
    <location>
        <begin position="13"/>
        <end position="34"/>
    </location>
</feature>
<accession>A0AA86NVD7</accession>
<dbReference type="Proteomes" id="UP001642409">
    <property type="component" value="Unassembled WGS sequence"/>
</dbReference>
<dbReference type="AlphaFoldDB" id="A0AA86NVD7"/>
<keyword evidence="1" id="KW-1133">Transmembrane helix</keyword>
<keyword evidence="4" id="KW-1185">Reference proteome</keyword>
<evidence type="ECO:0000313" key="4">
    <source>
        <dbReference type="Proteomes" id="UP001642409"/>
    </source>
</evidence>
<keyword evidence="1" id="KW-0812">Transmembrane</keyword>
<protein>
    <submittedName>
        <fullName evidence="3">Hypothetical_protein</fullName>
    </submittedName>
</protein>
<comment type="caution">
    <text evidence="2">The sequence shown here is derived from an EMBL/GenBank/DDBJ whole genome shotgun (WGS) entry which is preliminary data.</text>
</comment>
<dbReference type="EMBL" id="CATOUU010000379">
    <property type="protein sequence ID" value="CAI9926915.1"/>
    <property type="molecule type" value="Genomic_DNA"/>
</dbReference>
<gene>
    <name evidence="2" type="ORF">HINF_LOCUS14560</name>
    <name evidence="3" type="ORF">HINF_LOCUS75656</name>
</gene>
<feature type="transmembrane region" description="Helical" evidence="1">
    <location>
        <begin position="139"/>
        <end position="165"/>
    </location>
</feature>
<proteinExistence type="predicted"/>
<sequence length="189" mass="21610">MCKNFCKNVCVKITYTLIIGAICGFGLFYSFDIYRESLMFRKSKFESQSRHTVTLCDQIAFVQSPVLHIPITTGYYNRGSQCFSGNEGYPGDEYQYYYFKNNKTIPVYYVTDDDILTIVKAEVRCVSADWLENDGTLSAVYYITAACSYGFLIVAISVILSIWFFCAGWCKCLCCYQKEQFIVSGSVYV</sequence>
<organism evidence="2">
    <name type="scientific">Hexamita inflata</name>
    <dbReference type="NCBI Taxonomy" id="28002"/>
    <lineage>
        <taxon>Eukaryota</taxon>
        <taxon>Metamonada</taxon>
        <taxon>Diplomonadida</taxon>
        <taxon>Hexamitidae</taxon>
        <taxon>Hexamitinae</taxon>
        <taxon>Hexamita</taxon>
    </lineage>
</organism>
<reference evidence="3 4" key="2">
    <citation type="submission" date="2024-07" db="EMBL/GenBank/DDBJ databases">
        <authorList>
            <person name="Akdeniz Z."/>
        </authorList>
    </citation>
    <scope>NUCLEOTIDE SEQUENCE [LARGE SCALE GENOMIC DNA]</scope>
</reference>
<evidence type="ECO:0000313" key="2">
    <source>
        <dbReference type="EMBL" id="CAI9926915.1"/>
    </source>
</evidence>
<evidence type="ECO:0000256" key="1">
    <source>
        <dbReference type="SAM" id="Phobius"/>
    </source>
</evidence>
<reference evidence="2" key="1">
    <citation type="submission" date="2023-06" db="EMBL/GenBank/DDBJ databases">
        <authorList>
            <person name="Kurt Z."/>
        </authorList>
    </citation>
    <scope>NUCLEOTIDE SEQUENCE</scope>
</reference>
<dbReference type="EMBL" id="CAXDID020000677">
    <property type="protein sequence ID" value="CAL6109885.1"/>
    <property type="molecule type" value="Genomic_DNA"/>
</dbReference>
<name>A0AA86NVD7_9EUKA</name>
<keyword evidence="1" id="KW-0472">Membrane</keyword>